<accession>A0AAQ1MBF4</accession>
<protein>
    <submittedName>
        <fullName evidence="7">CRP/FNR family transcriptional regulator, putaive post-exponential-phase nitrogen-starvation regulator</fullName>
    </submittedName>
    <submittedName>
        <fullName evidence="6">Transcriptional regulator YeiL</fullName>
    </submittedName>
</protein>
<dbReference type="GO" id="GO:0003677">
    <property type="term" value="F:DNA binding"/>
    <property type="evidence" value="ECO:0007669"/>
    <property type="project" value="UniProtKB-KW"/>
</dbReference>
<evidence type="ECO:0000313" key="9">
    <source>
        <dbReference type="Proteomes" id="UP000474718"/>
    </source>
</evidence>
<proteinExistence type="predicted"/>
<evidence type="ECO:0000256" key="1">
    <source>
        <dbReference type="ARBA" id="ARBA00023015"/>
    </source>
</evidence>
<dbReference type="GO" id="GO:0006355">
    <property type="term" value="P:regulation of DNA-templated transcription"/>
    <property type="evidence" value="ECO:0007669"/>
    <property type="project" value="InterPro"/>
</dbReference>
<reference evidence="8" key="2">
    <citation type="submission" date="2016-11" db="EMBL/GenBank/DDBJ databases">
        <authorList>
            <person name="Jaros S."/>
            <person name="Januszkiewicz K."/>
            <person name="Wedrychowicz H."/>
        </authorList>
    </citation>
    <scope>NUCLEOTIDE SEQUENCE [LARGE SCALE GENOMIC DNA]</scope>
    <source>
        <strain evidence="8">DSM 4029</strain>
    </source>
</reference>
<evidence type="ECO:0000313" key="6">
    <source>
        <dbReference type="EMBL" id="MZL68683.1"/>
    </source>
</evidence>
<dbReference type="PROSITE" id="PS51063">
    <property type="entry name" value="HTH_CRP_2"/>
    <property type="match status" value="1"/>
</dbReference>
<keyword evidence="3" id="KW-0804">Transcription</keyword>
<dbReference type="EMBL" id="WWVX01000001">
    <property type="protein sequence ID" value="MZL68683.1"/>
    <property type="molecule type" value="Genomic_DNA"/>
</dbReference>
<dbReference type="InterPro" id="IPR018490">
    <property type="entry name" value="cNMP-bd_dom_sf"/>
</dbReference>
<organism evidence="7 8">
    <name type="scientific">Bittarella massiliensis</name>
    <name type="common">ex Durand et al. 2017</name>
    <dbReference type="NCBI Taxonomy" id="1720313"/>
    <lineage>
        <taxon>Bacteria</taxon>
        <taxon>Bacillati</taxon>
        <taxon>Bacillota</taxon>
        <taxon>Clostridia</taxon>
        <taxon>Eubacteriales</taxon>
        <taxon>Oscillospiraceae</taxon>
        <taxon>Bittarella (ex Durand et al. 2017)</taxon>
    </lineage>
</organism>
<dbReference type="Pfam" id="PF00027">
    <property type="entry name" value="cNMP_binding"/>
    <property type="match status" value="1"/>
</dbReference>
<dbReference type="Proteomes" id="UP000474718">
    <property type="component" value="Unassembled WGS sequence"/>
</dbReference>
<reference evidence="7" key="1">
    <citation type="submission" date="2016-11" db="EMBL/GenBank/DDBJ databases">
        <authorList>
            <person name="Varghese N."/>
            <person name="Submissions S."/>
        </authorList>
    </citation>
    <scope>NUCLEOTIDE SEQUENCE</scope>
    <source>
        <strain evidence="7">DSM 4029</strain>
    </source>
</reference>
<dbReference type="AlphaFoldDB" id="A0AAQ1MBF4"/>
<dbReference type="CDD" id="cd00038">
    <property type="entry name" value="CAP_ED"/>
    <property type="match status" value="1"/>
</dbReference>
<dbReference type="EMBL" id="FQVY01000001">
    <property type="protein sequence ID" value="SHF68821.1"/>
    <property type="molecule type" value="Genomic_DNA"/>
</dbReference>
<dbReference type="SUPFAM" id="SSF46785">
    <property type="entry name" value="Winged helix' DNA-binding domain"/>
    <property type="match status" value="1"/>
</dbReference>
<dbReference type="Proteomes" id="UP000184089">
    <property type="component" value="Unassembled WGS sequence"/>
</dbReference>
<keyword evidence="9" id="KW-1185">Reference proteome</keyword>
<name>A0AAQ1MBF4_9FIRM</name>
<evidence type="ECO:0000259" key="5">
    <source>
        <dbReference type="PROSITE" id="PS51063"/>
    </source>
</evidence>
<dbReference type="InterPro" id="IPR036390">
    <property type="entry name" value="WH_DNA-bd_sf"/>
</dbReference>
<dbReference type="InterPro" id="IPR014710">
    <property type="entry name" value="RmlC-like_jellyroll"/>
</dbReference>
<dbReference type="InterPro" id="IPR012318">
    <property type="entry name" value="HTH_CRP"/>
</dbReference>
<evidence type="ECO:0000259" key="4">
    <source>
        <dbReference type="PROSITE" id="PS50042"/>
    </source>
</evidence>
<dbReference type="RefSeq" id="WP_021660924.1">
    <property type="nucleotide sequence ID" value="NZ_FQVY01000001.1"/>
</dbReference>
<feature type="domain" description="Cyclic nucleotide-binding" evidence="4">
    <location>
        <begin position="34"/>
        <end position="128"/>
    </location>
</feature>
<keyword evidence="2" id="KW-0238">DNA-binding</keyword>
<reference evidence="6 9" key="3">
    <citation type="journal article" date="2019" name="Nat. Med.">
        <title>A library of human gut bacterial isolates paired with longitudinal multiomics data enables mechanistic microbiome research.</title>
        <authorList>
            <person name="Poyet M."/>
            <person name="Groussin M."/>
            <person name="Gibbons S.M."/>
            <person name="Avila-Pacheco J."/>
            <person name="Jiang X."/>
            <person name="Kearney S.M."/>
            <person name="Perrotta A.R."/>
            <person name="Berdy B."/>
            <person name="Zhao S."/>
            <person name="Lieberman T.D."/>
            <person name="Swanson P.K."/>
            <person name="Smith M."/>
            <person name="Roesemann S."/>
            <person name="Alexander J.E."/>
            <person name="Rich S.A."/>
            <person name="Livny J."/>
            <person name="Vlamakis H."/>
            <person name="Clish C."/>
            <person name="Bullock K."/>
            <person name="Deik A."/>
            <person name="Scott J."/>
            <person name="Pierce K.A."/>
            <person name="Xavier R.J."/>
            <person name="Alm E.J."/>
        </authorList>
    </citation>
    <scope>NUCLEOTIDE SEQUENCE [LARGE SCALE GENOMIC DNA]</scope>
    <source>
        <strain evidence="6 9">BIOML-A2</strain>
    </source>
</reference>
<evidence type="ECO:0000256" key="2">
    <source>
        <dbReference type="ARBA" id="ARBA00023125"/>
    </source>
</evidence>
<keyword evidence="1" id="KW-0805">Transcription regulation</keyword>
<dbReference type="PROSITE" id="PS50042">
    <property type="entry name" value="CNMP_BINDING_3"/>
    <property type="match status" value="1"/>
</dbReference>
<evidence type="ECO:0000256" key="3">
    <source>
        <dbReference type="ARBA" id="ARBA00023163"/>
    </source>
</evidence>
<dbReference type="SUPFAM" id="SSF51206">
    <property type="entry name" value="cAMP-binding domain-like"/>
    <property type="match status" value="1"/>
</dbReference>
<evidence type="ECO:0000313" key="8">
    <source>
        <dbReference type="Proteomes" id="UP000184089"/>
    </source>
</evidence>
<sequence>MVLVDDQPLLDRFLRQSDFLDCFSFPAQQYARLYHLEAGEYIVEEGVQPAFLYYLVAGRAKLYMTLPNGKVSLIDFFRAPCFVGEMELIGVQRSSRAVQALCGCYCLALPVEECRERLLGDPRFLRRLCVYLGGKNVRTVLSLSQNKGFPLENRLAHFLLLAAPDGWYAEKHTHAAEYLGVSYRHLLYVLADFVSRGYLKKEGGGYLLTDRAALVSLAQGLEPPEGG</sequence>
<comment type="caution">
    <text evidence="7">The sequence shown here is derived from an EMBL/GenBank/DDBJ whole genome shotgun (WGS) entry which is preliminary data.</text>
</comment>
<dbReference type="SMART" id="SM00100">
    <property type="entry name" value="cNMP"/>
    <property type="match status" value="1"/>
</dbReference>
<gene>
    <name evidence="6" type="primary">yeiL</name>
    <name evidence="6" type="ORF">GT747_02690</name>
    <name evidence="7" type="ORF">SAMN05444424_0340</name>
</gene>
<evidence type="ECO:0000313" key="7">
    <source>
        <dbReference type="EMBL" id="SHF68821.1"/>
    </source>
</evidence>
<dbReference type="InterPro" id="IPR000595">
    <property type="entry name" value="cNMP-bd_dom"/>
</dbReference>
<dbReference type="Pfam" id="PF13545">
    <property type="entry name" value="HTH_Crp_2"/>
    <property type="match status" value="1"/>
</dbReference>
<dbReference type="NCBIfam" id="NF007707">
    <property type="entry name" value="PRK10402.1"/>
    <property type="match status" value="1"/>
</dbReference>
<dbReference type="Gene3D" id="2.60.120.10">
    <property type="entry name" value="Jelly Rolls"/>
    <property type="match status" value="1"/>
</dbReference>
<feature type="domain" description="HTH crp-type" evidence="5">
    <location>
        <begin position="149"/>
        <end position="212"/>
    </location>
</feature>